<evidence type="ECO:0008006" key="3">
    <source>
        <dbReference type="Google" id="ProtNLM"/>
    </source>
</evidence>
<accession>A0A5S3QGG2</accession>
<dbReference type="Proteomes" id="UP000306980">
    <property type="component" value="Unassembled WGS sequence"/>
</dbReference>
<organism evidence="1 2">
    <name type="scientific">Lentibacillus cibarius</name>
    <dbReference type="NCBI Taxonomy" id="2583219"/>
    <lineage>
        <taxon>Bacteria</taxon>
        <taxon>Bacillati</taxon>
        <taxon>Bacillota</taxon>
        <taxon>Bacilli</taxon>
        <taxon>Bacillales</taxon>
        <taxon>Bacillaceae</taxon>
        <taxon>Lentibacillus</taxon>
    </lineage>
</organism>
<comment type="caution">
    <text evidence="1">The sequence shown here is derived from an EMBL/GenBank/DDBJ whole genome shotgun (WGS) entry which is preliminary data.</text>
</comment>
<proteinExistence type="predicted"/>
<dbReference type="EMBL" id="VCIA01000001">
    <property type="protein sequence ID" value="TMN20809.1"/>
    <property type="molecule type" value="Genomic_DNA"/>
</dbReference>
<gene>
    <name evidence="1" type="ORF">FFL34_00795</name>
</gene>
<sequence length="145" mass="17101">MVEKNLKFQSNLDREVVASHLKILDQAEYVKNNTQWADDSLHFYFFDYKEAKLVHYMEDVMEEKQLVSFAIMNVNDSNNLDQFDHFVPFVKEALLRSGVETISSNELKAKIIEHFKIELPISVINTILKRKLLPQRYIITQLSHQ</sequence>
<dbReference type="RefSeq" id="WP_138600481.1">
    <property type="nucleotide sequence ID" value="NZ_VCIA01000001.1"/>
</dbReference>
<protein>
    <recommendedName>
        <fullName evidence="3">DUF2513 domain-containing protein</fullName>
    </recommendedName>
</protein>
<dbReference type="OrthoDB" id="6960201at2"/>
<reference evidence="1 2" key="1">
    <citation type="submission" date="2019-05" db="EMBL/GenBank/DDBJ databases">
        <title>Genomic analysis of Lentibacillus sp. NKC220-2.</title>
        <authorList>
            <person name="Oh Y.J."/>
        </authorList>
    </citation>
    <scope>NUCLEOTIDE SEQUENCE [LARGE SCALE GENOMIC DNA]</scope>
    <source>
        <strain evidence="1 2">NKC220-2</strain>
    </source>
</reference>
<evidence type="ECO:0000313" key="2">
    <source>
        <dbReference type="Proteomes" id="UP000306980"/>
    </source>
</evidence>
<name>A0A5S3QGG2_9BACI</name>
<dbReference type="AlphaFoldDB" id="A0A5S3QGG2"/>
<evidence type="ECO:0000313" key="1">
    <source>
        <dbReference type="EMBL" id="TMN20809.1"/>
    </source>
</evidence>